<evidence type="ECO:0000256" key="2">
    <source>
        <dbReference type="ARBA" id="ARBA00023052"/>
    </source>
</evidence>
<name>A0ABU8LG48_9MICO</name>
<dbReference type="InterPro" id="IPR012001">
    <property type="entry name" value="Thiamin_PyroP_enz_TPP-bd_dom"/>
</dbReference>
<dbReference type="SUPFAM" id="SSF52518">
    <property type="entry name" value="Thiamin diphosphate-binding fold (THDP-binding)"/>
    <property type="match status" value="2"/>
</dbReference>
<dbReference type="InterPro" id="IPR029061">
    <property type="entry name" value="THDP-binding"/>
</dbReference>
<dbReference type="Pfam" id="PF00205">
    <property type="entry name" value="TPP_enzyme_M"/>
    <property type="match status" value="1"/>
</dbReference>
<keyword evidence="8" id="KW-1185">Reference proteome</keyword>
<evidence type="ECO:0000256" key="1">
    <source>
        <dbReference type="ARBA" id="ARBA00007812"/>
    </source>
</evidence>
<evidence type="ECO:0000259" key="5">
    <source>
        <dbReference type="Pfam" id="PF02775"/>
    </source>
</evidence>
<proteinExistence type="inferred from homology"/>
<accession>A0ABU8LG48</accession>
<comment type="caution">
    <text evidence="7">The sequence shown here is derived from an EMBL/GenBank/DDBJ whole genome shotgun (WGS) entry which is preliminary data.</text>
</comment>
<keyword evidence="2 3" id="KW-0786">Thiamine pyrophosphate</keyword>
<dbReference type="SUPFAM" id="SSF52467">
    <property type="entry name" value="DHS-like NAD/FAD-binding domain"/>
    <property type="match status" value="1"/>
</dbReference>
<feature type="domain" description="Thiamine pyrophosphate enzyme N-terminal TPP-binding" evidence="6">
    <location>
        <begin position="6"/>
        <end position="118"/>
    </location>
</feature>
<evidence type="ECO:0000256" key="3">
    <source>
        <dbReference type="RuleBase" id="RU362132"/>
    </source>
</evidence>
<dbReference type="NCBIfam" id="NF006052">
    <property type="entry name" value="PRK08199.1"/>
    <property type="match status" value="1"/>
</dbReference>
<dbReference type="PANTHER" id="PTHR18968:SF120">
    <property type="entry name" value="ACETOLACTATE SYNTHASE LARGE SUBUNIT"/>
    <property type="match status" value="1"/>
</dbReference>
<dbReference type="RefSeq" id="WP_337333612.1">
    <property type="nucleotide sequence ID" value="NZ_JBBDGM010000022.1"/>
</dbReference>
<protein>
    <submittedName>
        <fullName evidence="7">Thiamine pyrophosphate-dependent enzyme</fullName>
    </submittedName>
</protein>
<dbReference type="Pfam" id="PF02775">
    <property type="entry name" value="TPP_enzyme_C"/>
    <property type="match status" value="1"/>
</dbReference>
<dbReference type="Pfam" id="PF02776">
    <property type="entry name" value="TPP_enzyme_N"/>
    <property type="match status" value="1"/>
</dbReference>
<dbReference type="Gene3D" id="3.40.50.970">
    <property type="match status" value="2"/>
</dbReference>
<dbReference type="InterPro" id="IPR011766">
    <property type="entry name" value="TPP_enzyme_TPP-bd"/>
</dbReference>
<sequence>MTVPHVGSAIVEALIDGGVEWASCVPGESFLPVIDGFREHADDARLVTFRHEASAVQAAVAHGRRTGRAGVCLVTRGPGALHAAIGVHSAEQDAAPLLLLVGQIASGDRGRGAFQEISSGAVFGSMSKWVASIDTAERARETILRALRIAESGRPGPVVVELPEDILYHPAVNAVRAQPVRLEDVTSPAVVAEIVESLEQAAKPLVLLGRGSWDTEHHRLVQEFAEANDVPVVAAFRCQDGIDNDSTAYIGHLGFGTDPALARTVGEADLVIALGGHFGDIDTDGYERPVGAPGARIIHVAASEQDVERVWPADVIAILPTLNVLRDLAAAPIAEPRWSAWASAARADLESFSTPAPDDVVAHMVHAASALVPEETIVCNGAGNYAVWVHRFHRYRTAGSQSAPVSGAMGFGLPAGIAATLSRPDTTTLVYAGDGCFLMSVAEMATVATNDLPVIIVVFDNGLYGTIRTHQDRRFPGNAFATDLGNPDFVSLAESFGITASRAETVEEFEEALRTALDSRRAHLIHVPTSGGPLTPLKASAA</sequence>
<gene>
    <name evidence="7" type="ORF">WDU99_16755</name>
</gene>
<evidence type="ECO:0000313" key="7">
    <source>
        <dbReference type="EMBL" id="MEJ1089970.1"/>
    </source>
</evidence>
<dbReference type="InterPro" id="IPR029035">
    <property type="entry name" value="DHS-like_NAD/FAD-binding_dom"/>
</dbReference>
<dbReference type="PANTHER" id="PTHR18968">
    <property type="entry name" value="THIAMINE PYROPHOSPHATE ENZYMES"/>
    <property type="match status" value="1"/>
</dbReference>
<feature type="domain" description="Thiamine pyrophosphate enzyme TPP-binding" evidence="5">
    <location>
        <begin position="381"/>
        <end position="527"/>
    </location>
</feature>
<dbReference type="CDD" id="cd07035">
    <property type="entry name" value="TPP_PYR_POX_like"/>
    <property type="match status" value="1"/>
</dbReference>
<dbReference type="InterPro" id="IPR012000">
    <property type="entry name" value="Thiamin_PyroP_enz_cen_dom"/>
</dbReference>
<evidence type="ECO:0000259" key="4">
    <source>
        <dbReference type="Pfam" id="PF00205"/>
    </source>
</evidence>
<dbReference type="CDD" id="cd00568">
    <property type="entry name" value="TPP_enzymes"/>
    <property type="match status" value="1"/>
</dbReference>
<feature type="domain" description="Thiamine pyrophosphate enzyme central" evidence="4">
    <location>
        <begin position="191"/>
        <end position="318"/>
    </location>
</feature>
<organism evidence="7 8">
    <name type="scientific">Microbacterium bandirmense</name>
    <dbReference type="NCBI Taxonomy" id="3122050"/>
    <lineage>
        <taxon>Bacteria</taxon>
        <taxon>Bacillati</taxon>
        <taxon>Actinomycetota</taxon>
        <taxon>Actinomycetes</taxon>
        <taxon>Micrococcales</taxon>
        <taxon>Microbacteriaceae</taxon>
        <taxon>Microbacterium</taxon>
    </lineage>
</organism>
<evidence type="ECO:0000259" key="6">
    <source>
        <dbReference type="Pfam" id="PF02776"/>
    </source>
</evidence>
<dbReference type="Gene3D" id="3.40.50.1220">
    <property type="entry name" value="TPP-binding domain"/>
    <property type="match status" value="1"/>
</dbReference>
<dbReference type="EMBL" id="JBBDGM010000022">
    <property type="protein sequence ID" value="MEJ1089970.1"/>
    <property type="molecule type" value="Genomic_DNA"/>
</dbReference>
<dbReference type="InterPro" id="IPR045229">
    <property type="entry name" value="TPP_enz"/>
</dbReference>
<evidence type="ECO:0000313" key="8">
    <source>
        <dbReference type="Proteomes" id="UP001371224"/>
    </source>
</evidence>
<dbReference type="Proteomes" id="UP001371224">
    <property type="component" value="Unassembled WGS sequence"/>
</dbReference>
<comment type="similarity">
    <text evidence="1 3">Belongs to the TPP enzyme family.</text>
</comment>
<reference evidence="7 8" key="1">
    <citation type="submission" date="2024-02" db="EMBL/GenBank/DDBJ databases">
        <authorList>
            <person name="Saticioglu I.B."/>
        </authorList>
    </citation>
    <scope>NUCLEOTIDE SEQUENCE [LARGE SCALE GENOMIC DNA]</scope>
    <source>
        <strain evidence="7 8">Mu-80</strain>
    </source>
</reference>